<reference evidence="1" key="2">
    <citation type="journal article" date="2014" name="ISME J.">
        <title>Microbial stratification in low pH oxic and suboxic macroscopic growths along an acid mine drainage.</title>
        <authorList>
            <person name="Mendez-Garcia C."/>
            <person name="Mesa V."/>
            <person name="Sprenger R.R."/>
            <person name="Richter M."/>
            <person name="Diez M.S."/>
            <person name="Solano J."/>
            <person name="Bargiela R."/>
            <person name="Golyshina O.V."/>
            <person name="Manteca A."/>
            <person name="Ramos J.L."/>
            <person name="Gallego J.R."/>
            <person name="Llorente I."/>
            <person name="Martins Dos Santos V.A."/>
            <person name="Jensen O.N."/>
            <person name="Pelaez A.I."/>
            <person name="Sanchez J."/>
            <person name="Ferrer M."/>
        </authorList>
    </citation>
    <scope>NUCLEOTIDE SEQUENCE</scope>
</reference>
<evidence type="ECO:0000313" key="1">
    <source>
        <dbReference type="EMBL" id="EQD75078.1"/>
    </source>
</evidence>
<accession>T1C2I8</accession>
<dbReference type="SUPFAM" id="SSF88697">
    <property type="entry name" value="PUA domain-like"/>
    <property type="match status" value="1"/>
</dbReference>
<sequence>MVIQLPNAEFGFPGPLRDRLVTAILNGSKVATTSLELEFRLNGESLPVPGERSIVV</sequence>
<feature type="non-terminal residue" evidence="1">
    <location>
        <position position="56"/>
    </location>
</feature>
<comment type="caution">
    <text evidence="1">The sequence shown here is derived from an EMBL/GenBank/DDBJ whole genome shotgun (WGS) entry which is preliminary data.</text>
</comment>
<protein>
    <submittedName>
        <fullName evidence="1">ASCH domain protein</fullName>
    </submittedName>
</protein>
<dbReference type="Gene3D" id="3.10.400.10">
    <property type="entry name" value="Sulfate adenylyltransferase"/>
    <property type="match status" value="1"/>
</dbReference>
<dbReference type="EMBL" id="AUZY01001372">
    <property type="protein sequence ID" value="EQD75078.1"/>
    <property type="molecule type" value="Genomic_DNA"/>
</dbReference>
<proteinExistence type="predicted"/>
<dbReference type="AlphaFoldDB" id="T1C2I8"/>
<gene>
    <name evidence="1" type="ORF">B1B_02320</name>
</gene>
<organism evidence="1">
    <name type="scientific">mine drainage metagenome</name>
    <dbReference type="NCBI Taxonomy" id="410659"/>
    <lineage>
        <taxon>unclassified sequences</taxon>
        <taxon>metagenomes</taxon>
        <taxon>ecological metagenomes</taxon>
    </lineage>
</organism>
<name>T1C2I8_9ZZZZ</name>
<dbReference type="InterPro" id="IPR015947">
    <property type="entry name" value="PUA-like_sf"/>
</dbReference>
<reference evidence="1" key="1">
    <citation type="submission" date="2013-08" db="EMBL/GenBank/DDBJ databases">
        <authorList>
            <person name="Mendez C."/>
            <person name="Richter M."/>
            <person name="Ferrer M."/>
            <person name="Sanchez J."/>
        </authorList>
    </citation>
    <scope>NUCLEOTIDE SEQUENCE</scope>
</reference>